<keyword evidence="2" id="KW-0812">Transmembrane</keyword>
<dbReference type="Proteomes" id="UP000595046">
    <property type="component" value="Chromosome"/>
</dbReference>
<gene>
    <name evidence="3" type="ORF">G4Z16_15460</name>
</gene>
<dbReference type="InterPro" id="IPR021235">
    <property type="entry name" value="DUF2637"/>
</dbReference>
<keyword evidence="4" id="KW-1185">Reference proteome</keyword>
<keyword evidence="2" id="KW-1133">Transmembrane helix</keyword>
<feature type="transmembrane region" description="Helical" evidence="2">
    <location>
        <begin position="15"/>
        <end position="40"/>
    </location>
</feature>
<evidence type="ECO:0000313" key="4">
    <source>
        <dbReference type="Proteomes" id="UP000595046"/>
    </source>
</evidence>
<dbReference type="AlphaFoldDB" id="A0A7T1WSF5"/>
<feature type="region of interest" description="Disordered" evidence="1">
    <location>
        <begin position="287"/>
        <end position="326"/>
    </location>
</feature>
<feature type="compositionally biased region" description="Low complexity" evidence="1">
    <location>
        <begin position="224"/>
        <end position="239"/>
    </location>
</feature>
<sequence>MTAPEPPPFGKAEKALLVAVVPAGVGVGGLGLATSFGSVARAAERWGFVHPWMLPVGIDAAIPVFTAANLLLIRLDMRLSWVRWVPWALTFVTCWLNVAAGDSLSAKVAHGTMPLLWVGLSEVVAHVYAVRIGAATGARMERIRRSRWLLAPRSTFSLWRRMTLWEITSYREALEREKERQLARAGLRERYGRRWRREAPLRERVLLKLGDVAPDGALAEQDEAQAGSGEEESGAGPKAARPPRRRSARRKSSGGKAWPSFEQHLVKAREATADWPDAALTAERIRDAVGCGQSRSRELREELRAERRQRTNEEERPPELEPTAAS</sequence>
<organism evidence="3 4">
    <name type="scientific">Streptomyces bathyalis</name>
    <dbReference type="NCBI Taxonomy" id="2710756"/>
    <lineage>
        <taxon>Bacteria</taxon>
        <taxon>Bacillati</taxon>
        <taxon>Actinomycetota</taxon>
        <taxon>Actinomycetes</taxon>
        <taxon>Kitasatosporales</taxon>
        <taxon>Streptomycetaceae</taxon>
        <taxon>Streptomyces</taxon>
    </lineage>
</organism>
<feature type="transmembrane region" description="Helical" evidence="2">
    <location>
        <begin position="116"/>
        <end position="138"/>
    </location>
</feature>
<name>A0A7T1WSF5_9ACTN</name>
<feature type="region of interest" description="Disordered" evidence="1">
    <location>
        <begin position="221"/>
        <end position="263"/>
    </location>
</feature>
<feature type="transmembrane region" description="Helical" evidence="2">
    <location>
        <begin position="84"/>
        <end position="104"/>
    </location>
</feature>
<dbReference type="EMBL" id="CP048882">
    <property type="protein sequence ID" value="QPP07554.1"/>
    <property type="molecule type" value="Genomic_DNA"/>
</dbReference>
<dbReference type="KEGG" id="sbat:G4Z16_15460"/>
<protein>
    <submittedName>
        <fullName evidence="3">DUF2637 domain-containing protein</fullName>
    </submittedName>
</protein>
<evidence type="ECO:0000256" key="2">
    <source>
        <dbReference type="SAM" id="Phobius"/>
    </source>
</evidence>
<dbReference type="RefSeq" id="WP_197351363.1">
    <property type="nucleotide sequence ID" value="NZ_CP048882.1"/>
</dbReference>
<feature type="compositionally biased region" description="Basic residues" evidence="1">
    <location>
        <begin position="241"/>
        <end position="253"/>
    </location>
</feature>
<evidence type="ECO:0000313" key="3">
    <source>
        <dbReference type="EMBL" id="QPP07554.1"/>
    </source>
</evidence>
<dbReference type="Pfam" id="PF10935">
    <property type="entry name" value="DUF2637"/>
    <property type="match status" value="1"/>
</dbReference>
<accession>A0A7T1WSF5</accession>
<proteinExistence type="predicted"/>
<feature type="compositionally biased region" description="Basic and acidic residues" evidence="1">
    <location>
        <begin position="295"/>
        <end position="319"/>
    </location>
</feature>
<keyword evidence="2" id="KW-0472">Membrane</keyword>
<reference evidence="4" key="1">
    <citation type="submission" date="2020-02" db="EMBL/GenBank/DDBJ databases">
        <title>Streptomyces sp. ASO4wet.</title>
        <authorList>
            <person name="Risdian C."/>
            <person name="Landwehr W."/>
            <person name="Schupp P."/>
            <person name="Wink J."/>
        </authorList>
    </citation>
    <scope>NUCLEOTIDE SEQUENCE [LARGE SCALE GENOMIC DNA]</scope>
    <source>
        <strain evidence="4">ASO4wet</strain>
    </source>
</reference>
<evidence type="ECO:0000256" key="1">
    <source>
        <dbReference type="SAM" id="MobiDB-lite"/>
    </source>
</evidence>